<protein>
    <recommendedName>
        <fullName evidence="5">Gustatory receptor</fullName>
    </recommendedName>
</protein>
<evidence type="ECO:0000313" key="4">
    <source>
        <dbReference type="Proteomes" id="UP001642540"/>
    </source>
</evidence>
<keyword evidence="4" id="KW-1185">Reference proteome</keyword>
<feature type="transmembrane region" description="Helical" evidence="1">
    <location>
        <begin position="197"/>
        <end position="221"/>
    </location>
</feature>
<accession>A0ABP1RB78</accession>
<dbReference type="Proteomes" id="UP001642540">
    <property type="component" value="Unassembled WGS sequence"/>
</dbReference>
<evidence type="ECO:0000313" key="3">
    <source>
        <dbReference type="EMBL" id="CAL8121156.1"/>
    </source>
</evidence>
<keyword evidence="1" id="KW-0812">Transmembrane</keyword>
<keyword evidence="1" id="KW-0472">Membrane</keyword>
<keyword evidence="2" id="KW-0732">Signal</keyword>
<organism evidence="3 4">
    <name type="scientific">Orchesella dallaii</name>
    <dbReference type="NCBI Taxonomy" id="48710"/>
    <lineage>
        <taxon>Eukaryota</taxon>
        <taxon>Metazoa</taxon>
        <taxon>Ecdysozoa</taxon>
        <taxon>Arthropoda</taxon>
        <taxon>Hexapoda</taxon>
        <taxon>Collembola</taxon>
        <taxon>Entomobryomorpha</taxon>
        <taxon>Entomobryoidea</taxon>
        <taxon>Orchesellidae</taxon>
        <taxon>Orchesellinae</taxon>
        <taxon>Orchesella</taxon>
    </lineage>
</organism>
<proteinExistence type="predicted"/>
<dbReference type="EMBL" id="CAXLJM020000065">
    <property type="protein sequence ID" value="CAL8121156.1"/>
    <property type="molecule type" value="Genomic_DNA"/>
</dbReference>
<comment type="caution">
    <text evidence="3">The sequence shown here is derived from an EMBL/GenBank/DDBJ whole genome shotgun (WGS) entry which is preliminary data.</text>
</comment>
<evidence type="ECO:0000256" key="2">
    <source>
        <dbReference type="SAM" id="SignalP"/>
    </source>
</evidence>
<evidence type="ECO:0008006" key="5">
    <source>
        <dbReference type="Google" id="ProtNLM"/>
    </source>
</evidence>
<evidence type="ECO:0000256" key="1">
    <source>
        <dbReference type="SAM" id="Phobius"/>
    </source>
</evidence>
<sequence length="324" mass="37088">MHSTLFVASFFLNTVSLYLSFSKRNEIVGLLNGIILYQEKHHGNCTEAELKSYPGYRMTKYLLYMIAATGFFMPILYHLEILRNPCFPMYLGDWLSDQCGVIPGVYSPATRTLQEFLIKLGISATSYINWSFGFANYGCQIVVAFVLKGHCIRSFISKYGSEVVPFRKITIIERKKILMFRELQLLCIQHRAIYSKYFVVANTICVITLAILCLNNSIVAAFDPMGGMQQLGFDLLYLWCTFGTGLVLVTMTGILSDVYRVSKSLRRNLNGNVELKRNCWFKRFLQSCPILRIYIAGNNFVDELTPLTFENFVIMETVDILLLK</sequence>
<name>A0ABP1RB78_9HEXA</name>
<gene>
    <name evidence="3" type="ORF">ODALV1_LOCUS19246</name>
</gene>
<feature type="signal peptide" evidence="2">
    <location>
        <begin position="1"/>
        <end position="17"/>
    </location>
</feature>
<feature type="transmembrane region" description="Helical" evidence="1">
    <location>
        <begin position="236"/>
        <end position="259"/>
    </location>
</feature>
<keyword evidence="1" id="KW-1133">Transmembrane helix</keyword>
<feature type="chain" id="PRO_5045081663" description="Gustatory receptor" evidence="2">
    <location>
        <begin position="18"/>
        <end position="324"/>
    </location>
</feature>
<feature type="transmembrane region" description="Helical" evidence="1">
    <location>
        <begin position="61"/>
        <end position="79"/>
    </location>
</feature>
<reference evidence="3 4" key="1">
    <citation type="submission" date="2024-08" db="EMBL/GenBank/DDBJ databases">
        <authorList>
            <person name="Cucini C."/>
            <person name="Frati F."/>
        </authorList>
    </citation>
    <scope>NUCLEOTIDE SEQUENCE [LARGE SCALE GENOMIC DNA]</scope>
</reference>